<keyword evidence="2" id="KW-0812">Transmembrane</keyword>
<organism evidence="5 6">
    <name type="scientific">Ambispora leptoticha</name>
    <dbReference type="NCBI Taxonomy" id="144679"/>
    <lineage>
        <taxon>Eukaryota</taxon>
        <taxon>Fungi</taxon>
        <taxon>Fungi incertae sedis</taxon>
        <taxon>Mucoromycota</taxon>
        <taxon>Glomeromycotina</taxon>
        <taxon>Glomeromycetes</taxon>
        <taxon>Archaeosporales</taxon>
        <taxon>Ambisporaceae</taxon>
        <taxon>Ambispora</taxon>
    </lineage>
</organism>
<dbReference type="OrthoDB" id="2363755at2759"/>
<dbReference type="EMBL" id="CAJVPS010000040">
    <property type="protein sequence ID" value="CAG8444321.1"/>
    <property type="molecule type" value="Genomic_DNA"/>
</dbReference>
<feature type="transmembrane region" description="Helical" evidence="2">
    <location>
        <begin position="259"/>
        <end position="279"/>
    </location>
</feature>
<feature type="transmembrane region" description="Helical" evidence="2">
    <location>
        <begin position="366"/>
        <end position="389"/>
    </location>
</feature>
<feature type="region of interest" description="Disordered" evidence="1">
    <location>
        <begin position="221"/>
        <end position="242"/>
    </location>
</feature>
<evidence type="ECO:0000256" key="2">
    <source>
        <dbReference type="SAM" id="Phobius"/>
    </source>
</evidence>
<keyword evidence="2" id="KW-0472">Membrane</keyword>
<feature type="transmembrane region" description="Helical" evidence="2">
    <location>
        <begin position="104"/>
        <end position="125"/>
    </location>
</feature>
<feature type="transmembrane region" description="Helical" evidence="2">
    <location>
        <begin position="304"/>
        <end position="326"/>
    </location>
</feature>
<evidence type="ECO:0000256" key="1">
    <source>
        <dbReference type="SAM" id="MobiDB-lite"/>
    </source>
</evidence>
<evidence type="ECO:0000313" key="6">
    <source>
        <dbReference type="Proteomes" id="UP000789508"/>
    </source>
</evidence>
<feature type="compositionally biased region" description="Acidic residues" evidence="1">
    <location>
        <begin position="229"/>
        <end position="242"/>
    </location>
</feature>
<evidence type="ECO:0000259" key="4">
    <source>
        <dbReference type="Pfam" id="PF00535"/>
    </source>
</evidence>
<dbReference type="Gene3D" id="3.90.550.10">
    <property type="entry name" value="Spore Coat Polysaccharide Biosynthesis Protein SpsA, Chain A"/>
    <property type="match status" value="1"/>
</dbReference>
<feature type="chain" id="PRO_5040116386" evidence="3">
    <location>
        <begin position="29"/>
        <end position="734"/>
    </location>
</feature>
<keyword evidence="3" id="KW-0732">Signal</keyword>
<dbReference type="Pfam" id="PF00535">
    <property type="entry name" value="Glycos_transf_2"/>
    <property type="match status" value="1"/>
</dbReference>
<dbReference type="CDD" id="cd00761">
    <property type="entry name" value="Glyco_tranf_GTA_type"/>
    <property type="match status" value="1"/>
</dbReference>
<dbReference type="SUPFAM" id="SSF53448">
    <property type="entry name" value="Nucleotide-diphospho-sugar transferases"/>
    <property type="match status" value="1"/>
</dbReference>
<dbReference type="AlphaFoldDB" id="A0A9N8VDU7"/>
<accession>A0A9N8VDU7</accession>
<comment type="caution">
    <text evidence="5">The sequence shown here is derived from an EMBL/GenBank/DDBJ whole genome shotgun (WGS) entry which is preliminary data.</text>
</comment>
<reference evidence="5" key="1">
    <citation type="submission" date="2021-06" db="EMBL/GenBank/DDBJ databases">
        <authorList>
            <person name="Kallberg Y."/>
            <person name="Tangrot J."/>
            <person name="Rosling A."/>
        </authorList>
    </citation>
    <scope>NUCLEOTIDE SEQUENCE</scope>
    <source>
        <strain evidence="5">FL130A</strain>
    </source>
</reference>
<proteinExistence type="predicted"/>
<feature type="signal peptide" evidence="3">
    <location>
        <begin position="1"/>
        <end position="28"/>
    </location>
</feature>
<keyword evidence="6" id="KW-1185">Reference proteome</keyword>
<dbReference type="Proteomes" id="UP000789508">
    <property type="component" value="Unassembled WGS sequence"/>
</dbReference>
<evidence type="ECO:0000256" key="3">
    <source>
        <dbReference type="SAM" id="SignalP"/>
    </source>
</evidence>
<gene>
    <name evidence="5" type="ORF">ALEPTO_LOCUS564</name>
</gene>
<name>A0A9N8VDU7_9GLOM</name>
<dbReference type="InterPro" id="IPR001173">
    <property type="entry name" value="Glyco_trans_2-like"/>
</dbReference>
<feature type="transmembrane region" description="Helical" evidence="2">
    <location>
        <begin position="194"/>
        <end position="211"/>
    </location>
</feature>
<dbReference type="InterPro" id="IPR029044">
    <property type="entry name" value="Nucleotide-diphossugar_trans"/>
</dbReference>
<feature type="transmembrane region" description="Helical" evidence="2">
    <location>
        <begin position="159"/>
        <end position="182"/>
    </location>
</feature>
<sequence length="734" mass="84797">MGFKEFLEVALVLFLNLLVLITFPAKLPDPPKQATNPLTGFPEWHEEKNDEFPEQDRSYGILTSVVTLIAAIVALKITAKSLTSPSPCNSYFYFKSNPPIPAGLFNRLLAFYSLSTFFTSIAYYVFDAGKIFSMFGAFHNFLEVAIMLLLHNGGKVISYLWYFGLLSVYFIVVQAGNIWFPWPYDALWFKGQGLTQDYALLILFFRIYFLTRRNLKDEASTELPITRDEDGEEQQTGGENDDNVDVNYFPPVVNHPREYLLILVAIFIHCAGNVTITFYPSDNMLNATQARKRIYLPENPPYKVWSIALWAFLFALITIRIAVFIMQKQAKDDDGKNVVETMTVTFLRKEVNNDIKQLIWPSSSTIICTLSFWQRLVLIFLKLSAFFAYNSARLPQFLGGSGYPTENVDIIQPYLPDKMLSPQRDESGDGKKLDKVAVVIPMHLNEERSKTRMKRLLEQLAWQTCVPNIVIVVDDCSSCQYQDSEILPENYELAVKIEKLKKRVGFAFARNRGIDIASKHYSPTMVLFTEIHCLPDIKWIEHALEAYDTRKRQRGFDRFLLCGQTRAIGNTLFDFYHNINGTLNGRFLPHHDFSMLYGTFVNFAAPLPVVSRIRFDDGFSEGAFDDVEFFVRAREFEVKTFPIPDMMVNYDFGYWGSDNNDIKYTVNNVNGVLEDQEEGEEQTVARWKEFVYFCRNYVMFFRLFRKFGVWHPLMLAKHPEFTNYLEISQEISIS</sequence>
<feature type="transmembrane region" description="Helical" evidence="2">
    <location>
        <begin position="131"/>
        <end position="150"/>
    </location>
</feature>
<protein>
    <submittedName>
        <fullName evidence="5">5141_t:CDS:1</fullName>
    </submittedName>
</protein>
<keyword evidence="2" id="KW-1133">Transmembrane helix</keyword>
<feature type="transmembrane region" description="Helical" evidence="2">
    <location>
        <begin position="59"/>
        <end position="77"/>
    </location>
</feature>
<evidence type="ECO:0000313" key="5">
    <source>
        <dbReference type="EMBL" id="CAG8444321.1"/>
    </source>
</evidence>
<feature type="domain" description="Glycosyltransferase 2-like" evidence="4">
    <location>
        <begin position="438"/>
        <end position="549"/>
    </location>
</feature>